<dbReference type="SUPFAM" id="SSF51905">
    <property type="entry name" value="FAD/NAD(P)-binding domain"/>
    <property type="match status" value="1"/>
</dbReference>
<dbReference type="PRINTS" id="PR00420">
    <property type="entry name" value="RNGMNOXGNASE"/>
</dbReference>
<accession>A0A813EKZ6</accession>
<dbReference type="Gene3D" id="3.50.50.60">
    <property type="entry name" value="FAD/NAD(P)-binding domain"/>
    <property type="match status" value="1"/>
</dbReference>
<dbReference type="GO" id="GO:0071949">
    <property type="term" value="F:FAD binding"/>
    <property type="evidence" value="ECO:0007669"/>
    <property type="project" value="InterPro"/>
</dbReference>
<keyword evidence="9" id="KW-1185">Reference proteome</keyword>
<evidence type="ECO:0000256" key="6">
    <source>
        <dbReference type="ARBA" id="ARBA00023033"/>
    </source>
</evidence>
<comment type="cofactor">
    <cofactor evidence="1">
        <name>FAD</name>
        <dbReference type="ChEBI" id="CHEBI:57692"/>
    </cofactor>
</comment>
<evidence type="ECO:0000313" key="8">
    <source>
        <dbReference type="EMBL" id="CAE8598354.1"/>
    </source>
</evidence>
<sequence>MAALATPFALRPVQLCRPASRVGATSEHTGAVFRRKVGRTRTSSVPSHIGLPVPGVVAALFFAGHRRIRRGARRSGPLQRAASASTGDAEQKKVVIVGGGPSGLAAALMLAQRGWSVTVLEKSKDPYAFDPGRGFVYLIDGRGQKCLQALDSNLMDELKANSVAFTEPMIGILDPKGLKKMEMPMKDKARESYWVPRHVFTRLLLDRVRKQDNIELLCDMSVSAFHERPGRDRTSTSSGGFVVIAGTSDGQFVTKPCKLLLGADGLKSQVRAQLEEWDGGCGRFVPKEFDSPSAGLRYKVLTLPNGFDIETSSGPIRFDSSSLYSVRGANAEGRQLRLGILPVRPERELRTANLITWEDDPVWDISDEKSFQEYAKQQWPHFPIDSIVSAEELRRFAADGGGRFPRPQFTPKAAYSEQGEAQGPAALIVGDALHAFPPDLGQGVNSALEDVMAFRDALDAEGDDRPSAAASAYAARRQPESEALVHLMTFAAPFQYNQSPLRAKLWTMNFLARTLLHKACPWVFELPAFLLIQRSELSYTEVLRKSRRGTLAVSLLGASSAIAIALAMAKRSIF</sequence>
<evidence type="ECO:0000256" key="4">
    <source>
        <dbReference type="ARBA" id="ARBA00022857"/>
    </source>
</evidence>
<dbReference type="PANTHER" id="PTHR46028">
    <property type="entry name" value="KYNURENINE 3-MONOOXYGENASE"/>
    <property type="match status" value="1"/>
</dbReference>
<reference evidence="8" key="1">
    <citation type="submission" date="2021-02" db="EMBL/GenBank/DDBJ databases">
        <authorList>
            <person name="Dougan E. K."/>
            <person name="Rhodes N."/>
            <person name="Thang M."/>
            <person name="Chan C."/>
        </authorList>
    </citation>
    <scope>NUCLEOTIDE SEQUENCE</scope>
</reference>
<dbReference type="GO" id="GO:0004502">
    <property type="term" value="F:kynurenine 3-monooxygenase activity"/>
    <property type="evidence" value="ECO:0007669"/>
    <property type="project" value="TreeGrafter"/>
</dbReference>
<evidence type="ECO:0000256" key="2">
    <source>
        <dbReference type="ARBA" id="ARBA00022630"/>
    </source>
</evidence>
<name>A0A813EKZ6_POLGL</name>
<keyword evidence="5" id="KW-0560">Oxidoreductase</keyword>
<dbReference type="PANTHER" id="PTHR46028:SF2">
    <property type="entry name" value="KYNURENINE 3-MONOOXYGENASE"/>
    <property type="match status" value="1"/>
</dbReference>
<evidence type="ECO:0000256" key="5">
    <source>
        <dbReference type="ARBA" id="ARBA00023002"/>
    </source>
</evidence>
<dbReference type="OMA" id="LWSINFF"/>
<dbReference type="Proteomes" id="UP000654075">
    <property type="component" value="Unassembled WGS sequence"/>
</dbReference>
<keyword evidence="4" id="KW-0521">NADP</keyword>
<keyword evidence="2" id="KW-0285">Flavoprotein</keyword>
<dbReference type="InterPro" id="IPR002938">
    <property type="entry name" value="FAD-bd"/>
</dbReference>
<dbReference type="AlphaFoldDB" id="A0A813EKZ6"/>
<proteinExistence type="predicted"/>
<keyword evidence="6" id="KW-0503">Monooxygenase</keyword>
<feature type="domain" description="FAD-binding" evidence="7">
    <location>
        <begin position="93"/>
        <end position="275"/>
    </location>
</feature>
<gene>
    <name evidence="8" type="ORF">PGLA1383_LOCUS16764</name>
</gene>
<keyword evidence="3" id="KW-0274">FAD</keyword>
<evidence type="ECO:0000256" key="3">
    <source>
        <dbReference type="ARBA" id="ARBA00022827"/>
    </source>
</evidence>
<dbReference type="GO" id="GO:0070189">
    <property type="term" value="P:kynurenine metabolic process"/>
    <property type="evidence" value="ECO:0007669"/>
    <property type="project" value="TreeGrafter"/>
</dbReference>
<evidence type="ECO:0000313" key="9">
    <source>
        <dbReference type="Proteomes" id="UP000654075"/>
    </source>
</evidence>
<dbReference type="OrthoDB" id="444232at2759"/>
<organism evidence="8 9">
    <name type="scientific">Polarella glacialis</name>
    <name type="common">Dinoflagellate</name>
    <dbReference type="NCBI Taxonomy" id="89957"/>
    <lineage>
        <taxon>Eukaryota</taxon>
        <taxon>Sar</taxon>
        <taxon>Alveolata</taxon>
        <taxon>Dinophyceae</taxon>
        <taxon>Suessiales</taxon>
        <taxon>Suessiaceae</taxon>
        <taxon>Polarella</taxon>
    </lineage>
</organism>
<dbReference type="Pfam" id="PF01494">
    <property type="entry name" value="FAD_binding_3"/>
    <property type="match status" value="2"/>
</dbReference>
<dbReference type="InterPro" id="IPR036188">
    <property type="entry name" value="FAD/NAD-bd_sf"/>
</dbReference>
<protein>
    <recommendedName>
        <fullName evidence="7">FAD-binding domain-containing protein</fullName>
    </recommendedName>
</protein>
<evidence type="ECO:0000259" key="7">
    <source>
        <dbReference type="Pfam" id="PF01494"/>
    </source>
</evidence>
<dbReference type="EMBL" id="CAJNNV010010208">
    <property type="protein sequence ID" value="CAE8598354.1"/>
    <property type="molecule type" value="Genomic_DNA"/>
</dbReference>
<evidence type="ECO:0000256" key="1">
    <source>
        <dbReference type="ARBA" id="ARBA00001974"/>
    </source>
</evidence>
<comment type="caution">
    <text evidence="8">The sequence shown here is derived from an EMBL/GenBank/DDBJ whole genome shotgun (WGS) entry which is preliminary data.</text>
</comment>
<feature type="domain" description="FAD-binding" evidence="7">
    <location>
        <begin position="427"/>
        <end position="485"/>
    </location>
</feature>